<dbReference type="Proteomes" id="UP000475666">
    <property type="component" value="Unassembled WGS sequence"/>
</dbReference>
<keyword evidence="2" id="KW-0812">Transmembrane</keyword>
<feature type="transmembrane region" description="Helical" evidence="2">
    <location>
        <begin position="44"/>
        <end position="65"/>
    </location>
</feature>
<dbReference type="SUPFAM" id="SSF50370">
    <property type="entry name" value="Ricin B-like lectins"/>
    <property type="match status" value="1"/>
</dbReference>
<reference evidence="4 5" key="1">
    <citation type="submission" date="2020-01" db="EMBL/GenBank/DDBJ databases">
        <title>Insect and environment-associated Actinomycetes.</title>
        <authorList>
            <person name="Currrie C."/>
            <person name="Chevrette M."/>
            <person name="Carlson C."/>
            <person name="Stubbendieck R."/>
            <person name="Wendt-Pienkowski E."/>
        </authorList>
    </citation>
    <scope>NUCLEOTIDE SEQUENCE [LARGE SCALE GENOMIC DNA]</scope>
    <source>
        <strain evidence="4 5">SID7739</strain>
    </source>
</reference>
<dbReference type="InterPro" id="IPR000772">
    <property type="entry name" value="Ricin_B_lectin"/>
</dbReference>
<name>A0A6G3TI57_9ACTN</name>
<gene>
    <name evidence="4" type="ORF">G3I66_22865</name>
</gene>
<feature type="region of interest" description="Disordered" evidence="1">
    <location>
        <begin position="1"/>
        <end position="41"/>
    </location>
</feature>
<feature type="region of interest" description="Disordered" evidence="1">
    <location>
        <begin position="84"/>
        <end position="206"/>
    </location>
</feature>
<evidence type="ECO:0000256" key="2">
    <source>
        <dbReference type="SAM" id="Phobius"/>
    </source>
</evidence>
<dbReference type="SMART" id="SM00458">
    <property type="entry name" value="RICIN"/>
    <property type="match status" value="1"/>
</dbReference>
<proteinExistence type="predicted"/>
<feature type="compositionally biased region" description="Low complexity" evidence="1">
    <location>
        <begin position="176"/>
        <end position="188"/>
    </location>
</feature>
<evidence type="ECO:0000259" key="3">
    <source>
        <dbReference type="SMART" id="SM00458"/>
    </source>
</evidence>
<organism evidence="4 5">
    <name type="scientific">Streptomyces rubrogriseus</name>
    <dbReference type="NCBI Taxonomy" id="194673"/>
    <lineage>
        <taxon>Bacteria</taxon>
        <taxon>Bacillati</taxon>
        <taxon>Actinomycetota</taxon>
        <taxon>Actinomycetes</taxon>
        <taxon>Kitasatosporales</taxon>
        <taxon>Streptomycetaceae</taxon>
        <taxon>Streptomyces</taxon>
        <taxon>Streptomyces violaceoruber group</taxon>
    </lineage>
</organism>
<feature type="domain" description="Ricin B lectin" evidence="3">
    <location>
        <begin position="196"/>
        <end position="321"/>
    </location>
</feature>
<sequence length="321" mass="32090">MPPQSNSQDPSLLDGASSRFADAFVRRTTKSSQGTNPRPRPWKWLVAAGALTAVAVLVVFAVANLPSDSSDSADKKKTAAADVVSPAASARAPHNTASARGKSDGGRAVAPGTGGSGGGGSGGGSHGLPVTKESGGIGGDVADPPGAAHPPSAPAGTGPASGPGSASGASNGGSSSGDSPGTTTQDSTQRVQSDAAPGVSVYSHDSGRCISAPAAKDGTRLQIWDCDGSSSQKVDFRSDGTARMYGLCMDLAGASDGSGTPVQLARCNGGWAQKFKVNKAHDLVNTAIGKCVDITDKHTANGTKLQLWTCYGTDNQKWSKR</sequence>
<dbReference type="PROSITE" id="PS50231">
    <property type="entry name" value="RICIN_B_LECTIN"/>
    <property type="match status" value="1"/>
</dbReference>
<evidence type="ECO:0000313" key="4">
    <source>
        <dbReference type="EMBL" id="NEC35988.1"/>
    </source>
</evidence>
<evidence type="ECO:0000313" key="5">
    <source>
        <dbReference type="Proteomes" id="UP000475666"/>
    </source>
</evidence>
<dbReference type="RefSeq" id="WP_164277028.1">
    <property type="nucleotide sequence ID" value="NZ_JAAGMQ010000679.1"/>
</dbReference>
<evidence type="ECO:0000256" key="1">
    <source>
        <dbReference type="SAM" id="MobiDB-lite"/>
    </source>
</evidence>
<keyword evidence="2" id="KW-0472">Membrane</keyword>
<feature type="compositionally biased region" description="Low complexity" evidence="1">
    <location>
        <begin position="154"/>
        <end position="169"/>
    </location>
</feature>
<feature type="compositionally biased region" description="Low complexity" evidence="1">
    <location>
        <begin position="84"/>
        <end position="93"/>
    </location>
</feature>
<comment type="caution">
    <text evidence="4">The sequence shown here is derived from an EMBL/GenBank/DDBJ whole genome shotgun (WGS) entry which is preliminary data.</text>
</comment>
<keyword evidence="2" id="KW-1133">Transmembrane helix</keyword>
<feature type="compositionally biased region" description="Gly residues" evidence="1">
    <location>
        <begin position="112"/>
        <end position="126"/>
    </location>
</feature>
<dbReference type="AlphaFoldDB" id="A0A6G3TI57"/>
<dbReference type="Gene3D" id="2.80.10.50">
    <property type="match status" value="2"/>
</dbReference>
<dbReference type="Pfam" id="PF00652">
    <property type="entry name" value="Ricin_B_lectin"/>
    <property type="match status" value="1"/>
</dbReference>
<accession>A0A6G3TI57</accession>
<feature type="compositionally biased region" description="Polar residues" evidence="1">
    <location>
        <begin position="1"/>
        <end position="10"/>
    </location>
</feature>
<dbReference type="EMBL" id="JAAGMQ010000679">
    <property type="protein sequence ID" value="NEC35988.1"/>
    <property type="molecule type" value="Genomic_DNA"/>
</dbReference>
<dbReference type="InterPro" id="IPR035992">
    <property type="entry name" value="Ricin_B-like_lectins"/>
</dbReference>
<protein>
    <submittedName>
        <fullName evidence="4">RICIN domain-containing protein</fullName>
    </submittedName>
</protein>